<reference evidence="2" key="1">
    <citation type="submission" date="2021-02" db="EMBL/GenBank/DDBJ databases">
        <authorList>
            <person name="Bekaert M."/>
        </authorList>
    </citation>
    <scope>NUCLEOTIDE SEQUENCE</scope>
    <source>
        <strain evidence="2">IoA-00</strain>
    </source>
</reference>
<name>A0A7R8CNL2_LEPSM</name>
<keyword evidence="3" id="KW-1185">Reference proteome</keyword>
<dbReference type="Proteomes" id="UP000675881">
    <property type="component" value="Chromosome 2"/>
</dbReference>
<evidence type="ECO:0000313" key="2">
    <source>
        <dbReference type="EMBL" id="CAF2876291.1"/>
    </source>
</evidence>
<gene>
    <name evidence="2" type="ORF">LSAA_6674</name>
</gene>
<proteinExistence type="predicted"/>
<protein>
    <submittedName>
        <fullName evidence="2">(salmon louse) hypothetical protein</fullName>
    </submittedName>
</protein>
<feature type="compositionally biased region" description="Polar residues" evidence="1">
    <location>
        <begin position="27"/>
        <end position="38"/>
    </location>
</feature>
<dbReference type="EMBL" id="HG994581">
    <property type="protein sequence ID" value="CAF2876291.1"/>
    <property type="molecule type" value="Genomic_DNA"/>
</dbReference>
<evidence type="ECO:0000313" key="3">
    <source>
        <dbReference type="Proteomes" id="UP000675881"/>
    </source>
</evidence>
<organism evidence="2 3">
    <name type="scientific">Lepeophtheirus salmonis</name>
    <name type="common">Salmon louse</name>
    <name type="synonym">Caligus salmonis</name>
    <dbReference type="NCBI Taxonomy" id="72036"/>
    <lineage>
        <taxon>Eukaryota</taxon>
        <taxon>Metazoa</taxon>
        <taxon>Ecdysozoa</taxon>
        <taxon>Arthropoda</taxon>
        <taxon>Crustacea</taxon>
        <taxon>Multicrustacea</taxon>
        <taxon>Hexanauplia</taxon>
        <taxon>Copepoda</taxon>
        <taxon>Siphonostomatoida</taxon>
        <taxon>Caligidae</taxon>
        <taxon>Lepeophtheirus</taxon>
    </lineage>
</organism>
<dbReference type="AlphaFoldDB" id="A0A7R8CNL2"/>
<feature type="compositionally biased region" description="Basic and acidic residues" evidence="1">
    <location>
        <begin position="39"/>
        <end position="52"/>
    </location>
</feature>
<feature type="region of interest" description="Disordered" evidence="1">
    <location>
        <begin position="65"/>
        <end position="97"/>
    </location>
</feature>
<evidence type="ECO:0000256" key="1">
    <source>
        <dbReference type="SAM" id="MobiDB-lite"/>
    </source>
</evidence>
<accession>A0A7R8CNL2</accession>
<sequence>MTRKKGSPRIYLQEYFEELIKGGGKVSYSSGRLSSSNFLEKEKRCSKEGSSSLDRECMVNADKLRENKTSEDDNDTLTCLSGQGNGPEVGEQDGNFPKNTLQVVHEGESDGMQGKERNI</sequence>
<feature type="region of interest" description="Disordered" evidence="1">
    <location>
        <begin position="26"/>
        <end position="52"/>
    </location>
</feature>